<gene>
    <name evidence="1" type="ORF">B5M42_19675</name>
</gene>
<dbReference type="RefSeq" id="WP_134755944.1">
    <property type="nucleotide sequence ID" value="NZ_MYFO02000018.1"/>
</dbReference>
<dbReference type="OrthoDB" id="2574769at2"/>
<accession>A0A4Y8PUE4</accession>
<comment type="caution">
    <text evidence="1">The sequence shown here is derived from an EMBL/GenBank/DDBJ whole genome shotgun (WGS) entry which is preliminary data.</text>
</comment>
<organism evidence="1 2">
    <name type="scientific">Paenibacillus athensensis</name>
    <dbReference type="NCBI Taxonomy" id="1967502"/>
    <lineage>
        <taxon>Bacteria</taxon>
        <taxon>Bacillati</taxon>
        <taxon>Bacillota</taxon>
        <taxon>Bacilli</taxon>
        <taxon>Bacillales</taxon>
        <taxon>Paenibacillaceae</taxon>
        <taxon>Paenibacillus</taxon>
    </lineage>
</organism>
<proteinExistence type="predicted"/>
<evidence type="ECO:0000313" key="1">
    <source>
        <dbReference type="EMBL" id="TFE84573.1"/>
    </source>
</evidence>
<name>A0A4Y8PUE4_9BACL</name>
<dbReference type="EMBL" id="MYFO01000033">
    <property type="protein sequence ID" value="TFE84573.1"/>
    <property type="molecule type" value="Genomic_DNA"/>
</dbReference>
<keyword evidence="2" id="KW-1185">Reference proteome</keyword>
<reference evidence="1 2" key="1">
    <citation type="submission" date="2017-03" db="EMBL/GenBank/DDBJ databases">
        <title>Isolation of Levoglucosan Utilizing Bacteria.</title>
        <authorList>
            <person name="Arya A.S."/>
        </authorList>
    </citation>
    <scope>NUCLEOTIDE SEQUENCE [LARGE SCALE GENOMIC DNA]</scope>
    <source>
        <strain evidence="1 2">MEC069</strain>
    </source>
</reference>
<dbReference type="Proteomes" id="UP000298246">
    <property type="component" value="Unassembled WGS sequence"/>
</dbReference>
<protein>
    <submittedName>
        <fullName evidence="1">Uncharacterized protein</fullName>
    </submittedName>
</protein>
<sequence>MDKKLLAGGLALLAQCQERTGDVWYAHYGAGAIAGYFLSLRADLSESTAVRIASEAKTMLDARRFAEMAEPETTIDAFEAEALIVAALEATADRLHWVGHNFIYAAISLLALHELGGWGSKQAVTGIAALIRAFRGTIPGRSWIGYTTKEVKRLEPAAGEFPPIADSKQLSALVAGELAAFRTIYRAEAHHDLLGHMLTFSHALNALLDRGHRKLFAQGLPALLQLIAALRASRELDPDREPPLLHSPVDRLPLVPARRSATLPLEAAYWERDWSALDWEFGHAFKFPFSFYDHMDRLARPYPEALENFRYVIG</sequence>
<dbReference type="AlphaFoldDB" id="A0A4Y8PUE4"/>
<evidence type="ECO:0000313" key="2">
    <source>
        <dbReference type="Proteomes" id="UP000298246"/>
    </source>
</evidence>